<sequence length="73" mass="8303">MLDDVVRDRCRAMIEIDDAADPAGRTQRRPFVVTAQLNEKIPGEQRLKRLMGFAMNQALANDLRAKYDVVLSQ</sequence>
<gene>
    <name evidence="1" type="ORF">ACS77_05315</name>
</gene>
<dbReference type="EMBL" id="LFQK01000009">
    <property type="protein sequence ID" value="KNH28962.1"/>
    <property type="molecule type" value="Genomic_DNA"/>
</dbReference>
<comment type="caution">
    <text evidence="1">The sequence shown here is derived from an EMBL/GenBank/DDBJ whole genome shotgun (WGS) entry which is preliminary data.</text>
</comment>
<name>A0A0L1MKE7_PSESX</name>
<accession>A0A0L1MKE7</accession>
<evidence type="ECO:0000313" key="1">
    <source>
        <dbReference type="EMBL" id="KNH28962.1"/>
    </source>
</evidence>
<evidence type="ECO:0000313" key="2">
    <source>
        <dbReference type="Proteomes" id="UP000036955"/>
    </source>
</evidence>
<protein>
    <submittedName>
        <fullName evidence="1">Uncharacterized protein</fullName>
    </submittedName>
</protein>
<reference evidence="1 2" key="1">
    <citation type="submission" date="2015-06" db="EMBL/GenBank/DDBJ databases">
        <authorList>
            <person name="Hoefler B.C."/>
            <person name="Straight P.D."/>
        </authorList>
    </citation>
    <scope>NUCLEOTIDE SEQUENCE [LARGE SCALE GENOMIC DNA]</scope>
    <source>
        <strain evidence="1 2">Riq4</strain>
    </source>
</reference>
<dbReference type="Proteomes" id="UP000036955">
    <property type="component" value="Unassembled WGS sequence"/>
</dbReference>
<organism evidence="1 2">
    <name type="scientific">Pseudomonas syringae</name>
    <dbReference type="NCBI Taxonomy" id="317"/>
    <lineage>
        <taxon>Bacteria</taxon>
        <taxon>Pseudomonadati</taxon>
        <taxon>Pseudomonadota</taxon>
        <taxon>Gammaproteobacteria</taxon>
        <taxon>Pseudomonadales</taxon>
        <taxon>Pseudomonadaceae</taxon>
        <taxon>Pseudomonas</taxon>
    </lineage>
</organism>
<dbReference type="AlphaFoldDB" id="A0A0L1MKE7"/>
<proteinExistence type="predicted"/>